<accession>D5ER68</accession>
<evidence type="ECO:0000313" key="3">
    <source>
        <dbReference type="Proteomes" id="UP000000925"/>
    </source>
</evidence>
<keyword evidence="3" id="KW-1185">Reference proteome</keyword>
<feature type="transmembrane region" description="Helical" evidence="1">
    <location>
        <begin position="105"/>
        <end position="124"/>
    </location>
</feature>
<evidence type="ECO:0000256" key="1">
    <source>
        <dbReference type="SAM" id="Phobius"/>
    </source>
</evidence>
<feature type="transmembrane region" description="Helical" evidence="1">
    <location>
        <begin position="32"/>
        <end position="53"/>
    </location>
</feature>
<keyword evidence="1" id="KW-0472">Membrane</keyword>
<dbReference type="Proteomes" id="UP000000925">
    <property type="component" value="Chromosome"/>
</dbReference>
<reference evidence="2 3" key="1">
    <citation type="journal article" date="2010" name="Stand. Genomic Sci.">
        <title>Complete genome sequence of Coraliomargarita akajimensis type strain (04OKA010-24).</title>
        <authorList>
            <person name="Mavromatis K."/>
            <person name="Abt B."/>
            <person name="Brambilla E."/>
            <person name="Lapidus A."/>
            <person name="Copeland A."/>
            <person name="Deshpande S."/>
            <person name="Nolan M."/>
            <person name="Lucas S."/>
            <person name="Tice H."/>
            <person name="Cheng J.F."/>
            <person name="Han C."/>
            <person name="Detter J.C."/>
            <person name="Woyke T."/>
            <person name="Goodwin L."/>
            <person name="Pitluck S."/>
            <person name="Held B."/>
            <person name="Brettin T."/>
            <person name="Tapia R."/>
            <person name="Ivanova N."/>
            <person name="Mikhailova N."/>
            <person name="Pati A."/>
            <person name="Liolios K."/>
            <person name="Chen A."/>
            <person name="Palaniappan K."/>
            <person name="Land M."/>
            <person name="Hauser L."/>
            <person name="Chang Y.J."/>
            <person name="Jeffries C.D."/>
            <person name="Rohde M."/>
            <person name="Goker M."/>
            <person name="Bristow J."/>
            <person name="Eisen J.A."/>
            <person name="Markowitz V."/>
            <person name="Hugenholtz P."/>
            <person name="Klenk H.P."/>
            <person name="Kyrpides N.C."/>
        </authorList>
    </citation>
    <scope>NUCLEOTIDE SEQUENCE [LARGE SCALE GENOMIC DNA]</scope>
    <source>
        <strain evidence="3">DSM 45221 / IAM 15411 / JCM 23193 / KCTC 12865</strain>
    </source>
</reference>
<dbReference type="STRING" id="583355.Caka_2899"/>
<feature type="transmembrane region" description="Helical" evidence="1">
    <location>
        <begin position="65"/>
        <end position="85"/>
    </location>
</feature>
<dbReference type="RefSeq" id="WP_013044634.1">
    <property type="nucleotide sequence ID" value="NC_014008.1"/>
</dbReference>
<dbReference type="KEGG" id="caa:Caka_2899"/>
<evidence type="ECO:0000313" key="2">
    <source>
        <dbReference type="EMBL" id="ADE55912.1"/>
    </source>
</evidence>
<name>D5ER68_CORAD</name>
<dbReference type="AlphaFoldDB" id="D5ER68"/>
<dbReference type="EMBL" id="CP001998">
    <property type="protein sequence ID" value="ADE55912.1"/>
    <property type="molecule type" value="Genomic_DNA"/>
</dbReference>
<keyword evidence="1" id="KW-0812">Transmembrane</keyword>
<sequence>MNPAKALLHASLFVLVVFVAVGLSKPDCEDGIMKSSLTMVCLFGAFPTAGFYLGLKGKRENRMLYLAWGLLFGIPAMLAYIFFAFGTENCSSIMSLLGESIRGGMPVFTFLSMAVPLVITQLILTKRANQSSRDNG</sequence>
<organism evidence="2 3">
    <name type="scientific">Coraliomargarita akajimensis (strain DSM 45221 / IAM 15411 / JCM 23193 / KCTC 12865 / 04OKA010-24)</name>
    <dbReference type="NCBI Taxonomy" id="583355"/>
    <lineage>
        <taxon>Bacteria</taxon>
        <taxon>Pseudomonadati</taxon>
        <taxon>Verrucomicrobiota</taxon>
        <taxon>Opitutia</taxon>
        <taxon>Puniceicoccales</taxon>
        <taxon>Coraliomargaritaceae</taxon>
        <taxon>Coraliomargarita</taxon>
    </lineage>
</organism>
<gene>
    <name evidence="2" type="ordered locus">Caka_2899</name>
</gene>
<keyword evidence="1" id="KW-1133">Transmembrane helix</keyword>
<dbReference type="HOGENOM" id="CLU_1871926_0_0_0"/>
<protein>
    <submittedName>
        <fullName evidence="2">Uncharacterized protein</fullName>
    </submittedName>
</protein>
<proteinExistence type="predicted"/>